<gene>
    <name evidence="8" type="ORF">HK439_23895</name>
</gene>
<dbReference type="AlphaFoldDB" id="A0A926P161"/>
<keyword evidence="2" id="KW-0645">Protease</keyword>
<dbReference type="FunFam" id="2.70.70.10:FF:000006">
    <property type="entry name" value="M23 family peptidase"/>
    <property type="match status" value="1"/>
</dbReference>
<dbReference type="InterPro" id="IPR011055">
    <property type="entry name" value="Dup_hybrid_motif"/>
</dbReference>
<evidence type="ECO:0000313" key="9">
    <source>
        <dbReference type="Proteomes" id="UP000598467"/>
    </source>
</evidence>
<dbReference type="InterPro" id="IPR050570">
    <property type="entry name" value="Cell_wall_metabolism_enzyme"/>
</dbReference>
<keyword evidence="5" id="KW-0862">Zinc</keyword>
<dbReference type="GO" id="GO:0006508">
    <property type="term" value="P:proteolysis"/>
    <property type="evidence" value="ECO:0007669"/>
    <property type="project" value="UniProtKB-KW"/>
</dbReference>
<proteinExistence type="predicted"/>
<dbReference type="GO" id="GO:0046872">
    <property type="term" value="F:metal ion binding"/>
    <property type="evidence" value="ECO:0007669"/>
    <property type="project" value="UniProtKB-KW"/>
</dbReference>
<dbReference type="Proteomes" id="UP000598467">
    <property type="component" value="Unassembled WGS sequence"/>
</dbReference>
<evidence type="ECO:0000256" key="6">
    <source>
        <dbReference type="ARBA" id="ARBA00023049"/>
    </source>
</evidence>
<evidence type="ECO:0000256" key="1">
    <source>
        <dbReference type="ARBA" id="ARBA00001947"/>
    </source>
</evidence>
<dbReference type="Pfam" id="PF01551">
    <property type="entry name" value="Peptidase_M23"/>
    <property type="match status" value="1"/>
</dbReference>
<comment type="cofactor">
    <cofactor evidence="1">
        <name>Zn(2+)</name>
        <dbReference type="ChEBI" id="CHEBI:29105"/>
    </cofactor>
</comment>
<organism evidence="8 9">
    <name type="scientific">Roseibium aggregatum</name>
    <dbReference type="NCBI Taxonomy" id="187304"/>
    <lineage>
        <taxon>Bacteria</taxon>
        <taxon>Pseudomonadati</taxon>
        <taxon>Pseudomonadota</taxon>
        <taxon>Alphaproteobacteria</taxon>
        <taxon>Hyphomicrobiales</taxon>
        <taxon>Stappiaceae</taxon>
        <taxon>Roseibium</taxon>
    </lineage>
</organism>
<dbReference type="Gene3D" id="2.70.70.10">
    <property type="entry name" value="Glucose Permease (Domain IIA)"/>
    <property type="match status" value="1"/>
</dbReference>
<sequence length="408" mass="44592">MIIRPSMLIAAAAVCLVLSLGYFGATAYWFLRDDMAASAQAERKQMETLYQDRIDRLKSEIERLSSRQMVDRENVEQQVTTLLRRQQLLSKRHEVVTELMARAEESGIRIAAQSPVPAEKPVQSESTLANIDDDTSAIGGEPQPVKDPVKALGLRGEPDPETDKLNLKPGIDPEEQAALDAVDKDLNVMGRESDAVLDALAVATEKQIDKIVAATKPLGVTLIKRKNGRSDDAIGGPFVPITGGTFLDRVNRTERVLKALHNVKNRARLLPLYRPTRSTSISSHFGPRTDPFLNRLAMHTGMDFKAPYGSRVFAAASGTVEHAGWKGGYGKMVEIRHANGFITRYGHLSKIRVSVGDHIVAGDLIGNVGSTGRSTGPHLHYEVRQSDEAIDPAPFVTAGDRIAALLKH</sequence>
<dbReference type="RefSeq" id="WP_190294002.1">
    <property type="nucleotide sequence ID" value="NZ_JABFCZ010000034.1"/>
</dbReference>
<comment type="caution">
    <text evidence="8">The sequence shown here is derived from an EMBL/GenBank/DDBJ whole genome shotgun (WGS) entry which is preliminary data.</text>
</comment>
<dbReference type="EMBL" id="JABFCZ010000034">
    <property type="protein sequence ID" value="MBD1549314.1"/>
    <property type="molecule type" value="Genomic_DNA"/>
</dbReference>
<evidence type="ECO:0000259" key="7">
    <source>
        <dbReference type="Pfam" id="PF01551"/>
    </source>
</evidence>
<feature type="domain" description="M23ase beta-sheet core" evidence="7">
    <location>
        <begin position="298"/>
        <end position="392"/>
    </location>
</feature>
<evidence type="ECO:0000313" key="8">
    <source>
        <dbReference type="EMBL" id="MBD1549314.1"/>
    </source>
</evidence>
<evidence type="ECO:0000256" key="4">
    <source>
        <dbReference type="ARBA" id="ARBA00022801"/>
    </source>
</evidence>
<reference evidence="8" key="1">
    <citation type="submission" date="2020-05" db="EMBL/GenBank/DDBJ databases">
        <title>Identification of trans-AT polyketide cluster in two marine bacteria, producers of a novel glutaramide-containing polyketide sesbanimide D and analogs.</title>
        <authorList>
            <person name="Kacar D."/>
            <person name="Rodriguez P."/>
            <person name="Canedo L."/>
            <person name="Gonzalez E."/>
            <person name="Galan B."/>
            <person name="De La Calle F."/>
            <person name="Garcia J.L."/>
        </authorList>
    </citation>
    <scope>NUCLEOTIDE SEQUENCE</scope>
    <source>
        <strain evidence="8">PHM038</strain>
    </source>
</reference>
<dbReference type="PANTHER" id="PTHR21666">
    <property type="entry name" value="PEPTIDASE-RELATED"/>
    <property type="match status" value="1"/>
</dbReference>
<evidence type="ECO:0000256" key="2">
    <source>
        <dbReference type="ARBA" id="ARBA00022670"/>
    </source>
</evidence>
<keyword evidence="3" id="KW-0479">Metal-binding</keyword>
<accession>A0A926P161</accession>
<protein>
    <submittedName>
        <fullName evidence="8">Peptidoglycan DD-metalloendopeptidase family protein</fullName>
    </submittedName>
</protein>
<evidence type="ECO:0000256" key="3">
    <source>
        <dbReference type="ARBA" id="ARBA00022723"/>
    </source>
</evidence>
<keyword evidence="4" id="KW-0378">Hydrolase</keyword>
<name>A0A926P161_9HYPH</name>
<keyword evidence="6" id="KW-0482">Metalloprotease</keyword>
<dbReference type="SUPFAM" id="SSF51261">
    <property type="entry name" value="Duplicated hybrid motif"/>
    <property type="match status" value="1"/>
</dbReference>
<dbReference type="PANTHER" id="PTHR21666:SF288">
    <property type="entry name" value="CELL DIVISION PROTEIN YTFB"/>
    <property type="match status" value="1"/>
</dbReference>
<dbReference type="InterPro" id="IPR016047">
    <property type="entry name" value="M23ase_b-sheet_dom"/>
</dbReference>
<dbReference type="GO" id="GO:0004222">
    <property type="term" value="F:metalloendopeptidase activity"/>
    <property type="evidence" value="ECO:0007669"/>
    <property type="project" value="TreeGrafter"/>
</dbReference>
<dbReference type="CDD" id="cd12797">
    <property type="entry name" value="M23_peptidase"/>
    <property type="match status" value="1"/>
</dbReference>
<evidence type="ECO:0000256" key="5">
    <source>
        <dbReference type="ARBA" id="ARBA00022833"/>
    </source>
</evidence>